<sequence length="754" mass="85048">MAGPSKLRASKRPFREQKKQMKLQFSPLPSSSSPAKERYNAAVQDRLAGISYEGAKDPTRAARRLSPESASLPSPEPSSQIAGETQEATEMSPHAPFPSLLTHDRVTHMRLGSDSDEDDPVSPAQKRRRVSSALQLVPTPTSMPSRRSRRLHQGSSSPLRSSIPASDEDVSDELQSSPQRRRSGRLRRRLLSHTARTTRSESTHGNVSPPTLSPANKELTLSDIGSPETSDNDVVMVTKPTLRRKSRIDMDDPFVVNDDQLTAASDEEHPRLKSPKKSKIKSNVFIVSDDEVEYVSSEDEDDDDGVHAPVRTRRHPSMPKSSSKRRERTREEQDELDEDLQDLQDSDQRTPHTETRRTRGGPVTTERDKTREHFDLLKRRRAGEKITRIADSDEDEIDGNVEAADIEFIGEPDDDLSEGQSDTSGMDSGVHDRDVEHVVDEDDFIEYDTEGRHGRPHQDIPLQFTSFASKKPKELFIHIIEWMVKNKIAPAFNREDPVYNLAFARVDDQVRAQAGSRLISSAWGDQFKHTILARPNMRVVALPGEDEDHMRTCDACNRTNNPARYEFVFSGEPYFKKTLEPVDNSDDEEDEEAEERERADSDDITYDEAGHLIASSSTRFFLGRFCAANAEMGHKLTHWKYRLNESLMAYLELQGVLSADAIVAREKMNKKKREKEAENIVDSMEATGVIDTFWKDFENDLNDARLGMEDFEKRGGRTKGRAGAIRAKSGRLVKEWDKDRLKVAVALSSDSEGE</sequence>
<dbReference type="Pfam" id="PF13926">
    <property type="entry name" value="DUF4211"/>
    <property type="match status" value="1"/>
</dbReference>
<feature type="compositionally biased region" description="Basic and acidic residues" evidence="1">
    <location>
        <begin position="346"/>
        <end position="357"/>
    </location>
</feature>
<organism evidence="3 4">
    <name type="scientific">Cladophialophora carrionii CBS 160.54</name>
    <dbReference type="NCBI Taxonomy" id="1279043"/>
    <lineage>
        <taxon>Eukaryota</taxon>
        <taxon>Fungi</taxon>
        <taxon>Dikarya</taxon>
        <taxon>Ascomycota</taxon>
        <taxon>Pezizomycotina</taxon>
        <taxon>Eurotiomycetes</taxon>
        <taxon>Chaetothyriomycetidae</taxon>
        <taxon>Chaetothyriales</taxon>
        <taxon>Herpotrichiellaceae</taxon>
        <taxon>Cladophialophora</taxon>
    </lineage>
</organism>
<dbReference type="PANTHER" id="PTHR14689:SF0">
    <property type="entry name" value="COILED-COIL DOMAIN-CONTAINING PROTEIN 82"/>
    <property type="match status" value="1"/>
</dbReference>
<dbReference type="OrthoDB" id="21499at2759"/>
<feature type="region of interest" description="Disordered" evidence="1">
    <location>
        <begin position="411"/>
        <end position="430"/>
    </location>
</feature>
<gene>
    <name evidence="3" type="ORF">G647_07925</name>
</gene>
<dbReference type="VEuPathDB" id="FungiDB:G647_07925"/>
<reference evidence="3 4" key="1">
    <citation type="submission" date="2013-03" db="EMBL/GenBank/DDBJ databases">
        <title>The Genome Sequence of Cladophialophora carrionii CBS 160.54.</title>
        <authorList>
            <consortium name="The Broad Institute Genomics Platform"/>
            <person name="Cuomo C."/>
            <person name="de Hoog S."/>
            <person name="Gorbushina A."/>
            <person name="Walker B."/>
            <person name="Young S.K."/>
            <person name="Zeng Q."/>
            <person name="Gargeya S."/>
            <person name="Fitzgerald M."/>
            <person name="Haas B."/>
            <person name="Abouelleil A."/>
            <person name="Allen A.W."/>
            <person name="Alvarado L."/>
            <person name="Arachchi H.M."/>
            <person name="Berlin A.M."/>
            <person name="Chapman S.B."/>
            <person name="Gainer-Dewar J."/>
            <person name="Goldberg J."/>
            <person name="Griggs A."/>
            <person name="Gujja S."/>
            <person name="Hansen M."/>
            <person name="Howarth C."/>
            <person name="Imamovic A."/>
            <person name="Ireland A."/>
            <person name="Larimer J."/>
            <person name="McCowan C."/>
            <person name="Murphy C."/>
            <person name="Pearson M."/>
            <person name="Poon T.W."/>
            <person name="Priest M."/>
            <person name="Roberts A."/>
            <person name="Saif S."/>
            <person name="Shea T."/>
            <person name="Sisk P."/>
            <person name="Sykes S."/>
            <person name="Wortman J."/>
            <person name="Nusbaum C."/>
            <person name="Birren B."/>
        </authorList>
    </citation>
    <scope>NUCLEOTIDE SEQUENCE [LARGE SCALE GENOMIC DNA]</scope>
    <source>
        <strain evidence="3 4">CBS 160.54</strain>
    </source>
</reference>
<feature type="compositionally biased region" description="Basic residues" evidence="1">
    <location>
        <begin position="179"/>
        <end position="191"/>
    </location>
</feature>
<feature type="compositionally biased region" description="Acidic residues" evidence="1">
    <location>
        <begin position="583"/>
        <end position="594"/>
    </location>
</feature>
<feature type="compositionally biased region" description="Basic and acidic residues" evidence="1">
    <location>
        <begin position="365"/>
        <end position="374"/>
    </location>
</feature>
<evidence type="ECO:0000313" key="4">
    <source>
        <dbReference type="Proteomes" id="UP000030678"/>
    </source>
</evidence>
<evidence type="ECO:0000256" key="1">
    <source>
        <dbReference type="SAM" id="MobiDB-lite"/>
    </source>
</evidence>
<feature type="domain" description="DUF4211" evidence="2">
    <location>
        <begin position="443"/>
        <end position="579"/>
    </location>
</feature>
<feature type="region of interest" description="Disordered" evidence="1">
    <location>
        <begin position="579"/>
        <end position="603"/>
    </location>
</feature>
<dbReference type="EMBL" id="KB822707">
    <property type="protein sequence ID" value="ETI21578.1"/>
    <property type="molecule type" value="Genomic_DNA"/>
</dbReference>
<evidence type="ECO:0000259" key="2">
    <source>
        <dbReference type="Pfam" id="PF13926"/>
    </source>
</evidence>
<name>V9D5K5_9EURO</name>
<feature type="compositionally biased region" description="Basic residues" evidence="1">
    <location>
        <begin position="310"/>
        <end position="327"/>
    </location>
</feature>
<feature type="compositionally biased region" description="Polar residues" evidence="1">
    <location>
        <begin position="203"/>
        <end position="214"/>
    </location>
</feature>
<feature type="compositionally biased region" description="Low complexity" evidence="1">
    <location>
        <begin position="155"/>
        <end position="165"/>
    </location>
</feature>
<dbReference type="PANTHER" id="PTHR14689">
    <property type="entry name" value="PHORBOL-ESTER_DAG-TYPE DOMAIN-CONTAINING PROTEIN"/>
    <property type="match status" value="1"/>
</dbReference>
<dbReference type="HOGENOM" id="CLU_021433_1_1_1"/>
<dbReference type="AlphaFoldDB" id="V9D5K5"/>
<evidence type="ECO:0000313" key="3">
    <source>
        <dbReference type="EMBL" id="ETI21578.1"/>
    </source>
</evidence>
<feature type="region of interest" description="Disordered" evidence="1">
    <location>
        <begin position="1"/>
        <end position="374"/>
    </location>
</feature>
<feature type="compositionally biased region" description="Basic and acidic residues" evidence="1">
    <location>
        <begin position="102"/>
        <end position="113"/>
    </location>
</feature>
<feature type="compositionally biased region" description="Acidic residues" evidence="1">
    <location>
        <begin position="288"/>
        <end position="304"/>
    </location>
</feature>
<feature type="compositionally biased region" description="Low complexity" evidence="1">
    <location>
        <begin position="67"/>
        <end position="79"/>
    </location>
</feature>
<dbReference type="InterPro" id="IPR025451">
    <property type="entry name" value="DUF4211"/>
</dbReference>
<dbReference type="Proteomes" id="UP000030678">
    <property type="component" value="Unassembled WGS sequence"/>
</dbReference>
<dbReference type="RefSeq" id="XP_008730459.1">
    <property type="nucleotide sequence ID" value="XM_008732237.1"/>
</dbReference>
<feature type="compositionally biased region" description="Polar residues" evidence="1">
    <location>
        <begin position="80"/>
        <end position="89"/>
    </location>
</feature>
<proteinExistence type="predicted"/>
<dbReference type="GeneID" id="19986418"/>
<dbReference type="GO" id="GO:0005634">
    <property type="term" value="C:nucleus"/>
    <property type="evidence" value="ECO:0007669"/>
    <property type="project" value="TreeGrafter"/>
</dbReference>
<feature type="compositionally biased region" description="Acidic residues" evidence="1">
    <location>
        <begin position="332"/>
        <end position="345"/>
    </location>
</feature>
<protein>
    <recommendedName>
        <fullName evidence="2">DUF4211 domain-containing protein</fullName>
    </recommendedName>
</protein>
<accession>V9D5K5</accession>